<dbReference type="EMBL" id="PEYM01000123">
    <property type="protein sequence ID" value="PIS28649.1"/>
    <property type="molecule type" value="Genomic_DNA"/>
</dbReference>
<proteinExistence type="predicted"/>
<evidence type="ECO:0000313" key="1">
    <source>
        <dbReference type="EMBL" id="PIS28649.1"/>
    </source>
</evidence>
<organism evidence="1 2">
    <name type="scientific">Candidatus Saganbacteria bacterium CG08_land_8_20_14_0_20_45_16</name>
    <dbReference type="NCBI Taxonomy" id="2014293"/>
    <lineage>
        <taxon>Bacteria</taxon>
        <taxon>Bacillati</taxon>
        <taxon>Saganbacteria</taxon>
    </lineage>
</organism>
<comment type="caution">
    <text evidence="1">The sequence shown here is derived from an EMBL/GenBank/DDBJ whole genome shotgun (WGS) entry which is preliminary data.</text>
</comment>
<name>A0A2H0XWX7_UNCSA</name>
<gene>
    <name evidence="1" type="ORF">COT42_07350</name>
</gene>
<sequence>MLFKLEKPDLSKIDHKQIFELLIGNNKTEIFDFIKRTSSKYLYWDKIRYEKPSPKEISKKELWMIIKIFRESQAIKTGEPVFVTDESKGLVY</sequence>
<dbReference type="AlphaFoldDB" id="A0A2H0XWX7"/>
<accession>A0A2H0XWX7</accession>
<evidence type="ECO:0000313" key="2">
    <source>
        <dbReference type="Proteomes" id="UP000231343"/>
    </source>
</evidence>
<reference evidence="1 2" key="1">
    <citation type="submission" date="2017-09" db="EMBL/GenBank/DDBJ databases">
        <title>Depth-based differentiation of microbial function through sediment-hosted aquifers and enrichment of novel symbionts in the deep terrestrial subsurface.</title>
        <authorList>
            <person name="Probst A.J."/>
            <person name="Ladd B."/>
            <person name="Jarett J.K."/>
            <person name="Geller-Mcgrath D.E."/>
            <person name="Sieber C.M."/>
            <person name="Emerson J.B."/>
            <person name="Anantharaman K."/>
            <person name="Thomas B.C."/>
            <person name="Malmstrom R."/>
            <person name="Stieglmeier M."/>
            <person name="Klingl A."/>
            <person name="Woyke T."/>
            <person name="Ryan C.M."/>
            <person name="Banfield J.F."/>
        </authorList>
    </citation>
    <scope>NUCLEOTIDE SEQUENCE [LARGE SCALE GENOMIC DNA]</scope>
    <source>
        <strain evidence="1">CG08_land_8_20_14_0_20_45_16</strain>
    </source>
</reference>
<dbReference type="Proteomes" id="UP000231343">
    <property type="component" value="Unassembled WGS sequence"/>
</dbReference>
<protein>
    <submittedName>
        <fullName evidence="1">Uncharacterized protein</fullName>
    </submittedName>
</protein>